<accession>A0AA37QDK0</accession>
<dbReference type="GO" id="GO:0008270">
    <property type="term" value="F:zinc ion binding"/>
    <property type="evidence" value="ECO:0007669"/>
    <property type="project" value="InterPro"/>
</dbReference>
<gene>
    <name evidence="3" type="ORF">rosag_34440</name>
</gene>
<dbReference type="CDD" id="cd08267">
    <property type="entry name" value="MDR1"/>
    <property type="match status" value="1"/>
</dbReference>
<dbReference type="SUPFAM" id="SSF50129">
    <property type="entry name" value="GroES-like"/>
    <property type="match status" value="1"/>
</dbReference>
<dbReference type="PANTHER" id="PTHR11695:SF648">
    <property type="entry name" value="ZINC-BINDING OXIDOREDUCTASE"/>
    <property type="match status" value="1"/>
</dbReference>
<dbReference type="SMART" id="SM00829">
    <property type="entry name" value="PKS_ER"/>
    <property type="match status" value="1"/>
</dbReference>
<dbReference type="InterPro" id="IPR036291">
    <property type="entry name" value="NAD(P)-bd_dom_sf"/>
</dbReference>
<evidence type="ECO:0000313" key="4">
    <source>
        <dbReference type="Proteomes" id="UP001161325"/>
    </source>
</evidence>
<keyword evidence="1" id="KW-0732">Signal</keyword>
<proteinExistence type="predicted"/>
<dbReference type="Pfam" id="PF13602">
    <property type="entry name" value="ADH_zinc_N_2"/>
    <property type="match status" value="1"/>
</dbReference>
<dbReference type="EMBL" id="BRXS01000005">
    <property type="protein sequence ID" value="GLC26931.1"/>
    <property type="molecule type" value="Genomic_DNA"/>
</dbReference>
<dbReference type="Gene3D" id="3.40.50.720">
    <property type="entry name" value="NAD(P)-binding Rossmann-like Domain"/>
    <property type="match status" value="1"/>
</dbReference>
<dbReference type="Proteomes" id="UP001161325">
    <property type="component" value="Unassembled WGS sequence"/>
</dbReference>
<dbReference type="PANTHER" id="PTHR11695">
    <property type="entry name" value="ALCOHOL DEHYDROGENASE RELATED"/>
    <property type="match status" value="1"/>
</dbReference>
<dbReference type="InterPro" id="IPR020843">
    <property type="entry name" value="ER"/>
</dbReference>
<comment type="caution">
    <text evidence="3">The sequence shown here is derived from an EMBL/GenBank/DDBJ whole genome shotgun (WGS) entry which is preliminary data.</text>
</comment>
<feature type="signal peptide" evidence="1">
    <location>
        <begin position="1"/>
        <end position="25"/>
    </location>
</feature>
<dbReference type="SUPFAM" id="SSF51735">
    <property type="entry name" value="NAD(P)-binding Rossmann-fold domains"/>
    <property type="match status" value="1"/>
</dbReference>
<feature type="domain" description="Enoyl reductase (ER)" evidence="2">
    <location>
        <begin position="54"/>
        <end position="364"/>
    </location>
</feature>
<reference evidence="3" key="1">
    <citation type="submission" date="2022-08" db="EMBL/GenBank/DDBJ databases">
        <title>Draft genome sequencing of Roseisolibacter agri AW1220.</title>
        <authorList>
            <person name="Tobiishi Y."/>
            <person name="Tonouchi A."/>
        </authorList>
    </citation>
    <scope>NUCLEOTIDE SEQUENCE</scope>
    <source>
        <strain evidence="3">AW1220</strain>
    </source>
</reference>
<dbReference type="InterPro" id="IPR050700">
    <property type="entry name" value="YIM1/Zinc_Alcohol_DH_Fams"/>
</dbReference>
<feature type="chain" id="PRO_5041406203" evidence="1">
    <location>
        <begin position="26"/>
        <end position="367"/>
    </location>
</feature>
<keyword evidence="4" id="KW-1185">Reference proteome</keyword>
<evidence type="ECO:0000259" key="2">
    <source>
        <dbReference type="SMART" id="SM00829"/>
    </source>
</evidence>
<dbReference type="InterPro" id="IPR002364">
    <property type="entry name" value="Quin_OxRdtase/zeta-crystal_CS"/>
</dbReference>
<dbReference type="Gene3D" id="3.90.180.10">
    <property type="entry name" value="Medium-chain alcohol dehydrogenases, catalytic domain"/>
    <property type="match status" value="1"/>
</dbReference>
<dbReference type="AlphaFoldDB" id="A0AA37QDK0"/>
<dbReference type="InterPro" id="IPR011032">
    <property type="entry name" value="GroES-like_sf"/>
</dbReference>
<name>A0AA37QDK0_9BACT</name>
<dbReference type="PROSITE" id="PS01162">
    <property type="entry name" value="QOR_ZETA_CRYSTAL"/>
    <property type="match status" value="1"/>
</dbReference>
<sequence>MRLKRALKWTAVVLPLALLATGAIAYWRSDNACSDPVTGPPRVPMRAAVYCDYGPPRVVRIAQVEKPVAGDGQIVVRVRAAAVNPLDWHYIRGTPYIGRLEMGLRRPKVTRLGVDFAGTVESVGPHVTRFKVGDEVYGGRTGAFAQYVAVRADRAVVPKPARLSFEQAAAIPIAAVTALQALRDQGAVRPGQRVLINGASGGVGTFAVQIAKSLGAHVTGVCSARNVAMVRSIGADSVIDYTKDDFTRGAQRYDVIIDNVGNHSLSALRRVLTPTGRYVIVGGPSGRWLDPLPRAFAAKATSWFVKQDLRFFISEFNQRDLTLLRDLAQAGRVTPVIDRTYPLDQLQAAVAYLETGRARGKVVVTID</sequence>
<organism evidence="3 4">
    <name type="scientific">Roseisolibacter agri</name>
    <dbReference type="NCBI Taxonomy" id="2014610"/>
    <lineage>
        <taxon>Bacteria</taxon>
        <taxon>Pseudomonadati</taxon>
        <taxon>Gemmatimonadota</taxon>
        <taxon>Gemmatimonadia</taxon>
        <taxon>Gemmatimonadales</taxon>
        <taxon>Gemmatimonadaceae</taxon>
        <taxon>Roseisolibacter</taxon>
    </lineage>
</organism>
<dbReference type="Pfam" id="PF08240">
    <property type="entry name" value="ADH_N"/>
    <property type="match status" value="1"/>
</dbReference>
<dbReference type="GO" id="GO:0016491">
    <property type="term" value="F:oxidoreductase activity"/>
    <property type="evidence" value="ECO:0007669"/>
    <property type="project" value="InterPro"/>
</dbReference>
<protein>
    <submittedName>
        <fullName evidence="3">NADPH:quinone reductase</fullName>
    </submittedName>
</protein>
<evidence type="ECO:0000313" key="3">
    <source>
        <dbReference type="EMBL" id="GLC26931.1"/>
    </source>
</evidence>
<evidence type="ECO:0000256" key="1">
    <source>
        <dbReference type="SAM" id="SignalP"/>
    </source>
</evidence>
<dbReference type="InterPro" id="IPR013154">
    <property type="entry name" value="ADH-like_N"/>
</dbReference>